<name>A0AAW2C9J0_9ROSI</name>
<proteinExistence type="predicted"/>
<evidence type="ECO:0000313" key="2">
    <source>
        <dbReference type="Proteomes" id="UP001459277"/>
    </source>
</evidence>
<accession>A0AAW2C9J0</accession>
<organism evidence="1 2">
    <name type="scientific">Lithocarpus litseifolius</name>
    <dbReference type="NCBI Taxonomy" id="425828"/>
    <lineage>
        <taxon>Eukaryota</taxon>
        <taxon>Viridiplantae</taxon>
        <taxon>Streptophyta</taxon>
        <taxon>Embryophyta</taxon>
        <taxon>Tracheophyta</taxon>
        <taxon>Spermatophyta</taxon>
        <taxon>Magnoliopsida</taxon>
        <taxon>eudicotyledons</taxon>
        <taxon>Gunneridae</taxon>
        <taxon>Pentapetalae</taxon>
        <taxon>rosids</taxon>
        <taxon>fabids</taxon>
        <taxon>Fagales</taxon>
        <taxon>Fagaceae</taxon>
        <taxon>Lithocarpus</taxon>
    </lineage>
</organism>
<reference evidence="1 2" key="1">
    <citation type="submission" date="2024-01" db="EMBL/GenBank/DDBJ databases">
        <title>A telomere-to-telomere, gap-free genome of sweet tea (Lithocarpus litseifolius).</title>
        <authorList>
            <person name="Zhou J."/>
        </authorList>
    </citation>
    <scope>NUCLEOTIDE SEQUENCE [LARGE SCALE GENOMIC DNA]</scope>
    <source>
        <strain evidence="1">Zhou-2022a</strain>
        <tissue evidence="1">Leaf</tissue>
    </source>
</reference>
<sequence length="81" mass="8734">MATLYPGSQHSSQVGGLSHTSIRASIALAATLSNTELKDDSENEDDEILSAFTATVNTTKGIVEDVDEKEDLVESKFEKMD</sequence>
<keyword evidence="2" id="KW-1185">Reference proteome</keyword>
<comment type="caution">
    <text evidence="1">The sequence shown here is derived from an EMBL/GenBank/DDBJ whole genome shotgun (WGS) entry which is preliminary data.</text>
</comment>
<dbReference type="Proteomes" id="UP001459277">
    <property type="component" value="Unassembled WGS sequence"/>
</dbReference>
<dbReference type="EMBL" id="JAZDWU010000008">
    <property type="protein sequence ID" value="KAK9994899.1"/>
    <property type="molecule type" value="Genomic_DNA"/>
</dbReference>
<gene>
    <name evidence="1" type="ORF">SO802_024602</name>
</gene>
<protein>
    <submittedName>
        <fullName evidence="1">Uncharacterized protein</fullName>
    </submittedName>
</protein>
<evidence type="ECO:0000313" key="1">
    <source>
        <dbReference type="EMBL" id="KAK9994899.1"/>
    </source>
</evidence>
<dbReference type="AlphaFoldDB" id="A0AAW2C9J0"/>